<dbReference type="RefSeq" id="WP_058693651.1">
    <property type="nucleotide sequence ID" value="NZ_CABJDW020000016.1"/>
</dbReference>
<sequence length="164" mass="17879">MKKQMKLLGVLLIVFCLTLSITGCGDDGTQAYAEEFTNLATEISQENTDWQKLLSGADYESQDWINSVQSKLSEMETSWTKLGALKAPKKMEDIQSSFKGASDKMLSAIALYKECFNAPIDPNSIDEAAMNALVDKAGEADGMAMEASSLMLEGSQKATDMIKK</sequence>
<dbReference type="KEGG" id="emt:CPZ25_008725"/>
<evidence type="ECO:0000313" key="3">
    <source>
        <dbReference type="Proteomes" id="UP000218387"/>
    </source>
</evidence>
<dbReference type="AlphaFoldDB" id="A0A4P9C9F6"/>
<protein>
    <recommendedName>
        <fullName evidence="4">DUF4363 domain-containing protein</fullName>
    </recommendedName>
</protein>
<keyword evidence="3" id="KW-1185">Reference proteome</keyword>
<gene>
    <name evidence="2" type="ORF">CPZ25_008725</name>
</gene>
<keyword evidence="1" id="KW-0732">Signal</keyword>
<accession>A0A4P9C9F6</accession>
<dbReference type="PROSITE" id="PS51257">
    <property type="entry name" value="PROKAR_LIPOPROTEIN"/>
    <property type="match status" value="1"/>
</dbReference>
<reference evidence="2 3" key="1">
    <citation type="submission" date="2018-05" db="EMBL/GenBank/DDBJ databases">
        <title>Genome comparison of Eubacterium sp.</title>
        <authorList>
            <person name="Feng Y."/>
            <person name="Sanchez-Andrea I."/>
            <person name="Stams A.J.M."/>
            <person name="De Vos W.M."/>
        </authorList>
    </citation>
    <scope>NUCLEOTIDE SEQUENCE [LARGE SCALE GENOMIC DNA]</scope>
    <source>
        <strain evidence="2 3">YI</strain>
    </source>
</reference>
<feature type="chain" id="PRO_5039598477" description="DUF4363 domain-containing protein" evidence="1">
    <location>
        <begin position="26"/>
        <end position="164"/>
    </location>
</feature>
<evidence type="ECO:0008006" key="4">
    <source>
        <dbReference type="Google" id="ProtNLM"/>
    </source>
</evidence>
<feature type="signal peptide" evidence="1">
    <location>
        <begin position="1"/>
        <end position="25"/>
    </location>
</feature>
<name>A0A4P9C9F6_EUBML</name>
<evidence type="ECO:0000313" key="2">
    <source>
        <dbReference type="EMBL" id="QCT71411.1"/>
    </source>
</evidence>
<organism evidence="2 3">
    <name type="scientific">Eubacterium maltosivorans</name>
    <dbReference type="NCBI Taxonomy" id="2041044"/>
    <lineage>
        <taxon>Bacteria</taxon>
        <taxon>Bacillati</taxon>
        <taxon>Bacillota</taxon>
        <taxon>Clostridia</taxon>
        <taxon>Eubacteriales</taxon>
        <taxon>Eubacteriaceae</taxon>
        <taxon>Eubacterium</taxon>
    </lineage>
</organism>
<proteinExistence type="predicted"/>
<dbReference type="Proteomes" id="UP000218387">
    <property type="component" value="Chromosome"/>
</dbReference>
<dbReference type="EMBL" id="CP029487">
    <property type="protein sequence ID" value="QCT71411.1"/>
    <property type="molecule type" value="Genomic_DNA"/>
</dbReference>
<evidence type="ECO:0000256" key="1">
    <source>
        <dbReference type="SAM" id="SignalP"/>
    </source>
</evidence>